<dbReference type="EMBL" id="CAJNRD030001117">
    <property type="protein sequence ID" value="CAG5078006.1"/>
    <property type="molecule type" value="Genomic_DNA"/>
</dbReference>
<proteinExistence type="predicted"/>
<reference evidence="1" key="1">
    <citation type="submission" date="2021-04" db="EMBL/GenBank/DDBJ databases">
        <authorList>
            <person name="Chebbi M.A.C M."/>
        </authorList>
    </citation>
    <scope>NUCLEOTIDE SEQUENCE</scope>
</reference>
<comment type="caution">
    <text evidence="1">The sequence shown here is derived from an EMBL/GenBank/DDBJ whole genome shotgun (WGS) entry which is preliminary data.</text>
</comment>
<protein>
    <submittedName>
        <fullName evidence="1">Uncharacterized protein</fullName>
    </submittedName>
</protein>
<evidence type="ECO:0000313" key="2">
    <source>
        <dbReference type="Proteomes" id="UP000786811"/>
    </source>
</evidence>
<dbReference type="Proteomes" id="UP000786811">
    <property type="component" value="Unassembled WGS sequence"/>
</dbReference>
<organism evidence="1 2">
    <name type="scientific">Cotesia congregata</name>
    <name type="common">Parasitoid wasp</name>
    <name type="synonym">Apanteles congregatus</name>
    <dbReference type="NCBI Taxonomy" id="51543"/>
    <lineage>
        <taxon>Eukaryota</taxon>
        <taxon>Metazoa</taxon>
        <taxon>Ecdysozoa</taxon>
        <taxon>Arthropoda</taxon>
        <taxon>Hexapoda</taxon>
        <taxon>Insecta</taxon>
        <taxon>Pterygota</taxon>
        <taxon>Neoptera</taxon>
        <taxon>Endopterygota</taxon>
        <taxon>Hymenoptera</taxon>
        <taxon>Apocrita</taxon>
        <taxon>Ichneumonoidea</taxon>
        <taxon>Braconidae</taxon>
        <taxon>Microgastrinae</taxon>
        <taxon>Cotesia</taxon>
    </lineage>
</organism>
<evidence type="ECO:0000313" key="1">
    <source>
        <dbReference type="EMBL" id="CAG5078006.1"/>
    </source>
</evidence>
<accession>A0A8J2H651</accession>
<dbReference type="AlphaFoldDB" id="A0A8J2H651"/>
<gene>
    <name evidence="1" type="ORF">HICCMSTLAB_LOCUS2617</name>
</gene>
<sequence>MCVDANILTLEERRICLSALLLIGLLKGDIYCPRFLNQIPISCPRILTRSALPFYPPFAKNNIFLASPLCRILNICNYIADNSTDLDFFGYNHHTSRSANVLATLLVSLR</sequence>
<keyword evidence="2" id="KW-1185">Reference proteome</keyword>
<name>A0A8J2H651_COTCN</name>